<reference evidence="16" key="1">
    <citation type="submission" date="2025-08" db="UniProtKB">
        <authorList>
            <consortium name="RefSeq"/>
        </authorList>
    </citation>
    <scope>IDENTIFICATION</scope>
    <source>
        <tissue evidence="16">Brain</tissue>
    </source>
</reference>
<evidence type="ECO:0000256" key="2">
    <source>
        <dbReference type="ARBA" id="ARBA00003929"/>
    </source>
</evidence>
<keyword evidence="10 13" id="KW-0472">Membrane</keyword>
<feature type="transmembrane region" description="Helical" evidence="13">
    <location>
        <begin position="238"/>
        <end position="259"/>
    </location>
</feature>
<gene>
    <name evidence="16" type="primary">LOC101672869</name>
</gene>
<dbReference type="RefSeq" id="XP_012909147.2">
    <property type="nucleotide sequence ID" value="XM_013053693.2"/>
</dbReference>
<dbReference type="GO" id="GO:0005654">
    <property type="term" value="C:nucleoplasm"/>
    <property type="evidence" value="ECO:0007669"/>
    <property type="project" value="UniProtKB-ARBA"/>
</dbReference>
<dbReference type="PROSITE" id="PS50262">
    <property type="entry name" value="G_PROTEIN_RECEP_F1_2"/>
    <property type="match status" value="1"/>
</dbReference>
<dbReference type="KEGG" id="mpuf:101672869"/>
<keyword evidence="8 13" id="KW-1133">Transmembrane helix</keyword>
<keyword evidence="4 13" id="KW-1003">Cell membrane</keyword>
<dbReference type="GO" id="GO:0004930">
    <property type="term" value="F:G protein-coupled receptor activity"/>
    <property type="evidence" value="ECO:0007669"/>
    <property type="project" value="UniProtKB-KW"/>
</dbReference>
<feature type="transmembrane region" description="Helical" evidence="13">
    <location>
        <begin position="279"/>
        <end position="298"/>
    </location>
</feature>
<evidence type="ECO:0000256" key="9">
    <source>
        <dbReference type="ARBA" id="ARBA00023040"/>
    </source>
</evidence>
<organism evidence="15 16">
    <name type="scientific">Mustela putorius furo</name>
    <name type="common">European domestic ferret</name>
    <name type="synonym">Mustela furo</name>
    <dbReference type="NCBI Taxonomy" id="9669"/>
    <lineage>
        <taxon>Eukaryota</taxon>
        <taxon>Metazoa</taxon>
        <taxon>Chordata</taxon>
        <taxon>Craniata</taxon>
        <taxon>Vertebrata</taxon>
        <taxon>Euteleostomi</taxon>
        <taxon>Mammalia</taxon>
        <taxon>Eutheria</taxon>
        <taxon>Laurasiatheria</taxon>
        <taxon>Carnivora</taxon>
        <taxon>Caniformia</taxon>
        <taxon>Musteloidea</taxon>
        <taxon>Mustelidae</taxon>
        <taxon>Mustelinae</taxon>
        <taxon>Mustela</taxon>
    </lineage>
</organism>
<comment type="subcellular location">
    <subcellularLocation>
        <location evidence="3 13">Cell membrane</location>
        <topology evidence="3 13">Multi-pass membrane protein</topology>
    </subcellularLocation>
</comment>
<accession>A0A8U0TCQ8</accession>
<dbReference type="Gene3D" id="1.20.1070.10">
    <property type="entry name" value="Rhodopsin 7-helix transmembrane proteins"/>
    <property type="match status" value="1"/>
</dbReference>
<dbReference type="InterPro" id="IPR000725">
    <property type="entry name" value="Olfact_rcpt"/>
</dbReference>
<evidence type="ECO:0000259" key="14">
    <source>
        <dbReference type="PROSITE" id="PS50262"/>
    </source>
</evidence>
<dbReference type="AlphaFoldDB" id="A0A8U0TCQ8"/>
<feature type="transmembrane region" description="Helical" evidence="13">
    <location>
        <begin position="60"/>
        <end position="86"/>
    </location>
</feature>
<comment type="similarity">
    <text evidence="12">Belongs to the G-protein coupled receptor 1 family.</text>
</comment>
<evidence type="ECO:0000256" key="10">
    <source>
        <dbReference type="ARBA" id="ARBA00023136"/>
    </source>
</evidence>
<dbReference type="InterPro" id="IPR017452">
    <property type="entry name" value="GPCR_Rhodpsn_7TM"/>
</dbReference>
<comment type="function">
    <text evidence="2">Putative odorant or sperm cell receptor.</text>
</comment>
<dbReference type="OrthoDB" id="6144223at2759"/>
<sequence>MDRINKTFVKEFILLGLSGYPKLEIIFFSLILIMYLVILIGNGVLIIASIFDSRLHTPMYFFLGNLSFLDICYTSSSVPSTLVSLISKKRNISFSGCTVQMFVGFAMGSTECFLLGMMAFDRYVAICNPLRYPIIMSKVVYVLMASVSWLSGGINSIVQTSLAMGLPFCGNNIINHFLCEILAVLKLACADISLNIVTLAVSNMAFLVLPLLVIFFSYMFILYTILRMNSATGRRKAFSTCSAHLTVVIIFYGTIFFMYAKPKSQDRLGNDNLQATEGLISMFYGVVTPMLNPIIYSLRNRDVKAAVYTLVIQHFIQYPVLITSAFLIPITFSTLHTIFFPSGNHQRHVYKEVASARFKEVTTCVLLKDFDGFRLQLLLSWTDANIELCEVAKG</sequence>
<feature type="transmembrane region" description="Helical" evidence="13">
    <location>
        <begin position="139"/>
        <end position="158"/>
    </location>
</feature>
<comment type="function">
    <text evidence="1">Odorant receptor.</text>
</comment>
<dbReference type="Proteomes" id="UP000000715">
    <property type="component" value="Unplaced"/>
</dbReference>
<keyword evidence="11 12" id="KW-0807">Transducer</keyword>
<keyword evidence="12 16" id="KW-0675">Receptor</keyword>
<dbReference type="PRINTS" id="PR00245">
    <property type="entry name" value="OLFACTORYR"/>
</dbReference>
<feature type="transmembrane region" description="Helical" evidence="13">
    <location>
        <begin position="318"/>
        <end position="339"/>
    </location>
</feature>
<dbReference type="SUPFAM" id="SSF81321">
    <property type="entry name" value="Family A G protein-coupled receptor-like"/>
    <property type="match status" value="1"/>
</dbReference>
<feature type="transmembrane region" description="Helical" evidence="13">
    <location>
        <begin position="204"/>
        <end position="226"/>
    </location>
</feature>
<evidence type="ECO:0000256" key="11">
    <source>
        <dbReference type="ARBA" id="ARBA00023224"/>
    </source>
</evidence>
<dbReference type="FunFam" id="1.20.1070.10:FF:000501">
    <property type="entry name" value="Olfactory receptor"/>
    <property type="match status" value="1"/>
</dbReference>
<keyword evidence="15" id="KW-1185">Reference proteome</keyword>
<proteinExistence type="inferred from homology"/>
<name>A0A8U0TCQ8_MUSPF</name>
<dbReference type="PRINTS" id="PR00237">
    <property type="entry name" value="GPCRRHODOPSN"/>
</dbReference>
<dbReference type="PANTHER" id="PTHR26453">
    <property type="entry name" value="OLFACTORY RECEPTOR"/>
    <property type="match status" value="1"/>
</dbReference>
<keyword evidence="5 13" id="KW-0716">Sensory transduction</keyword>
<evidence type="ECO:0000256" key="8">
    <source>
        <dbReference type="ARBA" id="ARBA00022989"/>
    </source>
</evidence>
<evidence type="ECO:0000256" key="5">
    <source>
        <dbReference type="ARBA" id="ARBA00022606"/>
    </source>
</evidence>
<evidence type="ECO:0000256" key="12">
    <source>
        <dbReference type="RuleBase" id="RU000688"/>
    </source>
</evidence>
<keyword evidence="6 12" id="KW-0812">Transmembrane</keyword>
<evidence type="ECO:0000256" key="7">
    <source>
        <dbReference type="ARBA" id="ARBA00022725"/>
    </source>
</evidence>
<feature type="domain" description="G-protein coupled receptors family 1 profile" evidence="14">
    <location>
        <begin position="41"/>
        <end position="296"/>
    </location>
</feature>
<evidence type="ECO:0000313" key="15">
    <source>
        <dbReference type="Proteomes" id="UP000000715"/>
    </source>
</evidence>
<dbReference type="PROSITE" id="PS00237">
    <property type="entry name" value="G_PROTEIN_RECEP_F1_1"/>
    <property type="match status" value="1"/>
</dbReference>
<evidence type="ECO:0000256" key="3">
    <source>
        <dbReference type="ARBA" id="ARBA00004651"/>
    </source>
</evidence>
<evidence type="ECO:0000256" key="4">
    <source>
        <dbReference type="ARBA" id="ARBA00022475"/>
    </source>
</evidence>
<evidence type="ECO:0000256" key="13">
    <source>
        <dbReference type="RuleBase" id="RU363047"/>
    </source>
</evidence>
<evidence type="ECO:0000256" key="1">
    <source>
        <dbReference type="ARBA" id="ARBA00002936"/>
    </source>
</evidence>
<dbReference type="CDD" id="cd15430">
    <property type="entry name" value="7tmA_OR13-like"/>
    <property type="match status" value="1"/>
</dbReference>
<dbReference type="GO" id="GO:0004984">
    <property type="term" value="F:olfactory receptor activity"/>
    <property type="evidence" value="ECO:0007669"/>
    <property type="project" value="InterPro"/>
</dbReference>
<dbReference type="Pfam" id="PF13853">
    <property type="entry name" value="7tm_4"/>
    <property type="match status" value="1"/>
</dbReference>
<dbReference type="GO" id="GO:0005886">
    <property type="term" value="C:plasma membrane"/>
    <property type="evidence" value="ECO:0007669"/>
    <property type="project" value="UniProtKB-SubCell"/>
</dbReference>
<protein>
    <recommendedName>
        <fullName evidence="13">Olfactory receptor</fullName>
    </recommendedName>
</protein>
<feature type="transmembrane region" description="Helical" evidence="13">
    <location>
        <begin position="92"/>
        <end position="118"/>
    </location>
</feature>
<feature type="transmembrane region" description="Helical" evidence="13">
    <location>
        <begin position="25"/>
        <end position="48"/>
    </location>
</feature>
<evidence type="ECO:0000256" key="6">
    <source>
        <dbReference type="ARBA" id="ARBA00022692"/>
    </source>
</evidence>
<dbReference type="InterPro" id="IPR000276">
    <property type="entry name" value="GPCR_Rhodpsn"/>
</dbReference>
<evidence type="ECO:0000313" key="16">
    <source>
        <dbReference type="RefSeq" id="XP_012909147.2"/>
    </source>
</evidence>
<keyword evidence="7 13" id="KW-0552">Olfaction</keyword>
<keyword evidence="9 12" id="KW-0297">G-protein coupled receptor</keyword>
<dbReference type="GeneID" id="101672869"/>